<dbReference type="Proteomes" id="UP000814140">
    <property type="component" value="Unassembled WGS sequence"/>
</dbReference>
<dbReference type="EMBL" id="MU277191">
    <property type="protein sequence ID" value="KAI0066819.1"/>
    <property type="molecule type" value="Genomic_DNA"/>
</dbReference>
<comment type="caution">
    <text evidence="1">The sequence shown here is derived from an EMBL/GenBank/DDBJ whole genome shotgun (WGS) entry which is preliminary data.</text>
</comment>
<evidence type="ECO:0000313" key="2">
    <source>
        <dbReference type="Proteomes" id="UP000814140"/>
    </source>
</evidence>
<organism evidence="1 2">
    <name type="scientific">Artomyces pyxidatus</name>
    <dbReference type="NCBI Taxonomy" id="48021"/>
    <lineage>
        <taxon>Eukaryota</taxon>
        <taxon>Fungi</taxon>
        <taxon>Dikarya</taxon>
        <taxon>Basidiomycota</taxon>
        <taxon>Agaricomycotina</taxon>
        <taxon>Agaricomycetes</taxon>
        <taxon>Russulales</taxon>
        <taxon>Auriscalpiaceae</taxon>
        <taxon>Artomyces</taxon>
    </lineage>
</organism>
<evidence type="ECO:0000313" key="1">
    <source>
        <dbReference type="EMBL" id="KAI0066819.1"/>
    </source>
</evidence>
<name>A0ACB8TEI0_9AGAM</name>
<proteinExistence type="predicted"/>
<gene>
    <name evidence="1" type="ORF">BV25DRAFT_1249477</name>
</gene>
<protein>
    <submittedName>
        <fullName evidence="1">Uncharacterized protein</fullName>
    </submittedName>
</protein>
<keyword evidence="2" id="KW-1185">Reference proteome</keyword>
<sequence>MRPRPTAARPSRRGSAVFALRWLCARLCPRQLCHLDGLFVREVSPLAATLARLEHHCLRNLMRLPQIVIPFFCIPSFRGASGVLVLRMDFYEYGNMFLSPFSTAKVSDYFLTCRGSIVVSQATLSPPCRVRVKRCAKRSSLALSLATSSRPDLHLEAPA</sequence>
<reference evidence="1" key="1">
    <citation type="submission" date="2021-03" db="EMBL/GenBank/DDBJ databases">
        <authorList>
            <consortium name="DOE Joint Genome Institute"/>
            <person name="Ahrendt S."/>
            <person name="Looney B.P."/>
            <person name="Miyauchi S."/>
            <person name="Morin E."/>
            <person name="Drula E."/>
            <person name="Courty P.E."/>
            <person name="Chicoki N."/>
            <person name="Fauchery L."/>
            <person name="Kohler A."/>
            <person name="Kuo A."/>
            <person name="Labutti K."/>
            <person name="Pangilinan J."/>
            <person name="Lipzen A."/>
            <person name="Riley R."/>
            <person name="Andreopoulos W."/>
            <person name="He G."/>
            <person name="Johnson J."/>
            <person name="Barry K.W."/>
            <person name="Grigoriev I.V."/>
            <person name="Nagy L."/>
            <person name="Hibbett D."/>
            <person name="Henrissat B."/>
            <person name="Matheny P.B."/>
            <person name="Labbe J."/>
            <person name="Martin F."/>
        </authorList>
    </citation>
    <scope>NUCLEOTIDE SEQUENCE</scope>
    <source>
        <strain evidence="1">HHB10654</strain>
    </source>
</reference>
<accession>A0ACB8TEI0</accession>
<reference evidence="1" key="2">
    <citation type="journal article" date="2022" name="New Phytol.">
        <title>Evolutionary transition to the ectomycorrhizal habit in the genomes of a hyperdiverse lineage of mushroom-forming fungi.</title>
        <authorList>
            <person name="Looney B."/>
            <person name="Miyauchi S."/>
            <person name="Morin E."/>
            <person name="Drula E."/>
            <person name="Courty P.E."/>
            <person name="Kohler A."/>
            <person name="Kuo A."/>
            <person name="LaButti K."/>
            <person name="Pangilinan J."/>
            <person name="Lipzen A."/>
            <person name="Riley R."/>
            <person name="Andreopoulos W."/>
            <person name="He G."/>
            <person name="Johnson J."/>
            <person name="Nolan M."/>
            <person name="Tritt A."/>
            <person name="Barry K.W."/>
            <person name="Grigoriev I.V."/>
            <person name="Nagy L.G."/>
            <person name="Hibbett D."/>
            <person name="Henrissat B."/>
            <person name="Matheny P.B."/>
            <person name="Labbe J."/>
            <person name="Martin F.M."/>
        </authorList>
    </citation>
    <scope>NUCLEOTIDE SEQUENCE</scope>
    <source>
        <strain evidence="1">HHB10654</strain>
    </source>
</reference>